<keyword evidence="8" id="KW-1185">Reference proteome</keyword>
<keyword evidence="4 5" id="KW-0479">Metal-binding</keyword>
<evidence type="ECO:0000256" key="5">
    <source>
        <dbReference type="PIRNR" id="PIRNR037489"/>
    </source>
</evidence>
<evidence type="ECO:0000313" key="8">
    <source>
        <dbReference type="Proteomes" id="UP000283644"/>
    </source>
</evidence>
<reference evidence="7 8" key="1">
    <citation type="submission" date="2018-09" db="EMBL/GenBank/DDBJ databases">
        <title>Genome sequencing of Nocardioides immobilis CCTCC AB 2017083 for comparison to Nocardioides silvaticus.</title>
        <authorList>
            <person name="Li C."/>
            <person name="Wang G."/>
        </authorList>
    </citation>
    <scope>NUCLEOTIDE SEQUENCE [LARGE SCALE GENOMIC DNA]</scope>
    <source>
        <strain evidence="7 8">CCTCC AB 2017083</strain>
    </source>
</reference>
<dbReference type="NCBIfam" id="TIGR00486">
    <property type="entry name" value="YbgI_SA1388"/>
    <property type="match status" value="1"/>
</dbReference>
<sequence>MPALKEVVSLIHGWYPPATAEDWDAVGLVYGDPEQSVKKVMFAVDPSPEVAAEAAEWKADLLVVHHPLFLKPVHGFAATTPKGRTLATLAGAGCALLTAHTNADQAAGGVSEALATALGLTDLEPLVPAVGEPVDKLTVYVPEDGAPPVRAALAEAGAGQIGDYDFASFSGHGEGRFRPLDGANPMIGTVGEIETVAEVRIEVVLGRHLRREVVAAMLAAHPYEEPAYDVVELADPGTVTTGIGRVGTLPTVTLAEFAETVAAVLPLTQHGVRVAGDPERAVKKVAVCGGAGDFLLDRVAASDVDVYVTSDLRHHPAAEFIEKGGPALVDVAHWAAEWTWLPVVAARLAESLGNDVDTRVSTLCTDPWTLRI</sequence>
<feature type="binding site" evidence="6">
    <location>
        <position position="333"/>
    </location>
    <ligand>
        <name>a divalent metal cation</name>
        <dbReference type="ChEBI" id="CHEBI:60240"/>
        <label>1</label>
    </ligand>
</feature>
<evidence type="ECO:0000256" key="6">
    <source>
        <dbReference type="PIRSR" id="PIRSR602678-1"/>
    </source>
</evidence>
<accession>A0A417XWH4</accession>
<dbReference type="OrthoDB" id="9795763at2"/>
<feature type="binding site" evidence="6">
    <location>
        <position position="66"/>
    </location>
    <ligand>
        <name>a divalent metal cation</name>
        <dbReference type="ChEBI" id="CHEBI:60240"/>
        <label>1</label>
    </ligand>
</feature>
<dbReference type="FunFam" id="3.40.1390.30:FF:000001">
    <property type="entry name" value="GTP cyclohydrolase 1 type 2"/>
    <property type="match status" value="1"/>
</dbReference>
<protein>
    <recommendedName>
        <fullName evidence="3 5">GTP cyclohydrolase 1 type 2 homolog</fullName>
    </recommendedName>
</protein>
<comment type="caution">
    <text evidence="7">The sequence shown here is derived from an EMBL/GenBank/DDBJ whole genome shotgun (WGS) entry which is preliminary data.</text>
</comment>
<evidence type="ECO:0000256" key="1">
    <source>
        <dbReference type="ARBA" id="ARBA00006964"/>
    </source>
</evidence>
<dbReference type="FunFam" id="3.30.70.120:FF:000006">
    <property type="entry name" value="GTP cyclohydrolase 1 type 2 homolog"/>
    <property type="match status" value="1"/>
</dbReference>
<dbReference type="Proteomes" id="UP000283644">
    <property type="component" value="Unassembled WGS sequence"/>
</dbReference>
<comment type="subunit">
    <text evidence="2">Homohexamer.</text>
</comment>
<evidence type="ECO:0000313" key="7">
    <source>
        <dbReference type="EMBL" id="RHW24665.1"/>
    </source>
</evidence>
<dbReference type="SUPFAM" id="SSF102705">
    <property type="entry name" value="NIF3 (NGG1p interacting factor 3)-like"/>
    <property type="match status" value="1"/>
</dbReference>
<dbReference type="AlphaFoldDB" id="A0A417XWH4"/>
<dbReference type="Gene3D" id="3.30.70.120">
    <property type="match status" value="1"/>
</dbReference>
<organism evidence="7 8">
    <name type="scientific">Nocardioides immobilis</name>
    <dbReference type="NCBI Taxonomy" id="2049295"/>
    <lineage>
        <taxon>Bacteria</taxon>
        <taxon>Bacillati</taxon>
        <taxon>Actinomycetota</taxon>
        <taxon>Actinomycetes</taxon>
        <taxon>Propionibacteriales</taxon>
        <taxon>Nocardioidaceae</taxon>
        <taxon>Nocardioides</taxon>
    </lineage>
</organism>
<feature type="binding site" evidence="6">
    <location>
        <position position="337"/>
    </location>
    <ligand>
        <name>a divalent metal cation</name>
        <dbReference type="ChEBI" id="CHEBI:60240"/>
        <label>1</label>
    </ligand>
</feature>
<name>A0A417XWH4_9ACTN</name>
<dbReference type="EMBL" id="QXGH01000030">
    <property type="protein sequence ID" value="RHW24665.1"/>
    <property type="molecule type" value="Genomic_DNA"/>
</dbReference>
<dbReference type="PANTHER" id="PTHR13799:SF14">
    <property type="entry name" value="GTP CYCLOHYDROLASE 1 TYPE 2 HOMOLOG"/>
    <property type="match status" value="1"/>
</dbReference>
<dbReference type="Pfam" id="PF01784">
    <property type="entry name" value="DUF34_NIF3"/>
    <property type="match status" value="1"/>
</dbReference>
<dbReference type="InterPro" id="IPR017221">
    <property type="entry name" value="DUF34/NIF3_bac"/>
</dbReference>
<comment type="similarity">
    <text evidence="1 5">Belongs to the GTP cyclohydrolase I type 2/NIF3 family.</text>
</comment>
<feature type="binding site" evidence="6">
    <location>
        <position position="104"/>
    </location>
    <ligand>
        <name>a divalent metal cation</name>
        <dbReference type="ChEBI" id="CHEBI:60240"/>
        <label>1</label>
    </ligand>
</feature>
<dbReference type="GO" id="GO:0046872">
    <property type="term" value="F:metal ion binding"/>
    <property type="evidence" value="ECO:0007669"/>
    <property type="project" value="UniProtKB-UniRule"/>
</dbReference>
<evidence type="ECO:0000256" key="4">
    <source>
        <dbReference type="ARBA" id="ARBA00022723"/>
    </source>
</evidence>
<gene>
    <name evidence="7" type="ORF">D0Z08_23315</name>
</gene>
<dbReference type="InterPro" id="IPR002678">
    <property type="entry name" value="DUF34/NIF3"/>
</dbReference>
<evidence type="ECO:0000256" key="2">
    <source>
        <dbReference type="ARBA" id="ARBA00011643"/>
    </source>
</evidence>
<evidence type="ECO:0000256" key="3">
    <source>
        <dbReference type="ARBA" id="ARBA00022112"/>
    </source>
</evidence>
<proteinExistence type="inferred from homology"/>
<dbReference type="PIRSF" id="PIRSF037489">
    <property type="entry name" value="UCP037489_NIF3_YqfO"/>
    <property type="match status" value="1"/>
</dbReference>
<dbReference type="RefSeq" id="WP_118927676.1">
    <property type="nucleotide sequence ID" value="NZ_QXGH01000030.1"/>
</dbReference>
<dbReference type="GO" id="GO:0005737">
    <property type="term" value="C:cytoplasm"/>
    <property type="evidence" value="ECO:0007669"/>
    <property type="project" value="TreeGrafter"/>
</dbReference>
<feature type="binding site" evidence="6">
    <location>
        <position position="65"/>
    </location>
    <ligand>
        <name>a divalent metal cation</name>
        <dbReference type="ChEBI" id="CHEBI:60240"/>
        <label>1</label>
    </ligand>
</feature>
<dbReference type="InterPro" id="IPR036069">
    <property type="entry name" value="DUF34/NIF3_sf"/>
</dbReference>
<dbReference type="InterPro" id="IPR015867">
    <property type="entry name" value="N-reg_PII/ATP_PRibTrfase_C"/>
</dbReference>
<dbReference type="PANTHER" id="PTHR13799">
    <property type="entry name" value="NGG1 INTERACTING FACTOR 3"/>
    <property type="match status" value="1"/>
</dbReference>
<dbReference type="Gene3D" id="3.40.1390.30">
    <property type="entry name" value="NIF3 (NGG1p interacting factor 3)-like"/>
    <property type="match status" value="1"/>
</dbReference>